<evidence type="ECO:0000256" key="5">
    <source>
        <dbReference type="ARBA" id="ARBA00022989"/>
    </source>
</evidence>
<organism evidence="8">
    <name type="scientific">Schmidtea mediterranea</name>
    <name type="common">Freshwater planarian flatworm</name>
    <dbReference type="NCBI Taxonomy" id="79327"/>
    <lineage>
        <taxon>Eukaryota</taxon>
        <taxon>Metazoa</taxon>
        <taxon>Spiralia</taxon>
        <taxon>Lophotrochozoa</taxon>
        <taxon>Platyhelminthes</taxon>
        <taxon>Rhabditophora</taxon>
        <taxon>Seriata</taxon>
        <taxon>Tricladida</taxon>
        <taxon>Continenticola</taxon>
        <taxon>Geoplanoidea</taxon>
        <taxon>Dugesiidae</taxon>
        <taxon>Schmidtea</taxon>
    </lineage>
</organism>
<comment type="subcellular location">
    <subcellularLocation>
        <location evidence="1">Membrane</location>
        <topology evidence="1">Multi-pass membrane protein</topology>
    </subcellularLocation>
</comment>
<evidence type="ECO:0000256" key="3">
    <source>
        <dbReference type="ARBA" id="ARBA00022692"/>
    </source>
</evidence>
<feature type="transmembrane region" description="Helical" evidence="7">
    <location>
        <begin position="12"/>
        <end position="33"/>
    </location>
</feature>
<evidence type="ECO:0000256" key="7">
    <source>
        <dbReference type="SAM" id="Phobius"/>
    </source>
</evidence>
<dbReference type="AlphaFoldDB" id="A0A0H3YIZ0"/>
<keyword evidence="5 7" id="KW-1133">Transmembrane helix</keyword>
<dbReference type="InterPro" id="IPR036259">
    <property type="entry name" value="MFS_trans_sf"/>
</dbReference>
<feature type="transmembrane region" description="Helical" evidence="7">
    <location>
        <begin position="53"/>
        <end position="74"/>
    </location>
</feature>
<feature type="transmembrane region" description="Helical" evidence="7">
    <location>
        <begin position="429"/>
        <end position="454"/>
    </location>
</feature>
<feature type="transmembrane region" description="Helical" evidence="7">
    <location>
        <begin position="172"/>
        <end position="192"/>
    </location>
</feature>
<dbReference type="SUPFAM" id="SSF103473">
    <property type="entry name" value="MFS general substrate transporter"/>
    <property type="match status" value="1"/>
</dbReference>
<evidence type="ECO:0000256" key="1">
    <source>
        <dbReference type="ARBA" id="ARBA00004141"/>
    </source>
</evidence>
<feature type="transmembrane region" description="Helical" evidence="7">
    <location>
        <begin position="550"/>
        <end position="572"/>
    </location>
</feature>
<comment type="similarity">
    <text evidence="2">Belongs to the major facilitator superfamily. Proton-dependent oligopeptide transporter (POT/PTR) (TC 2.A.17) family.</text>
</comment>
<reference evidence="8" key="1">
    <citation type="journal article" date="2015" name="Elife">
        <title>Stem cells and fluid flow drive cyst formation in an invertebrate excretory organ.</title>
        <authorList>
            <person name="Thi-Kim Vu H."/>
            <person name="Rink J.C."/>
            <person name="McKinney S.A."/>
            <person name="McClain M."/>
            <person name="Lakshmanaperumal N."/>
            <person name="Alexander R."/>
            <person name="Sanchez Alvarado A."/>
        </authorList>
    </citation>
    <scope>NUCLEOTIDE SEQUENCE</scope>
</reference>
<dbReference type="Pfam" id="PF00854">
    <property type="entry name" value="PTR2"/>
    <property type="match status" value="1"/>
</dbReference>
<name>A0A0H3YIZ0_SCHMD</name>
<keyword evidence="4" id="KW-0653">Protein transport</keyword>
<dbReference type="InterPro" id="IPR000109">
    <property type="entry name" value="POT_fam"/>
</dbReference>
<feature type="transmembrane region" description="Helical" evidence="7">
    <location>
        <begin position="132"/>
        <end position="151"/>
    </location>
</feature>
<keyword evidence="4" id="KW-0571">Peptide transport</keyword>
<feature type="transmembrane region" description="Helical" evidence="7">
    <location>
        <begin position="390"/>
        <end position="417"/>
    </location>
</feature>
<feature type="transmembrane region" description="Helical" evidence="7">
    <location>
        <begin position="520"/>
        <end position="538"/>
    </location>
</feature>
<dbReference type="Gene3D" id="1.20.1250.20">
    <property type="entry name" value="MFS general substrate transporter like domains"/>
    <property type="match status" value="1"/>
</dbReference>
<keyword evidence="3 7" id="KW-0812">Transmembrane</keyword>
<evidence type="ECO:0000256" key="2">
    <source>
        <dbReference type="ARBA" id="ARBA00005982"/>
    </source>
</evidence>
<keyword evidence="6 7" id="KW-0472">Membrane</keyword>
<dbReference type="GO" id="GO:0015833">
    <property type="term" value="P:peptide transport"/>
    <property type="evidence" value="ECO:0007669"/>
    <property type="project" value="UniProtKB-KW"/>
</dbReference>
<sequence length="591" mass="67059">MKILSTDKLGSMFLLLAQMLERIVFYSISANFYFTLNSNPLQWTAVNTMSTTFLHSGFCFVFTMVGGILADTVIKKSTTVIIGYIFYIAYVGFIIIFQENKDSDSNNKLYSLCSHKTDKISHNIFDEACSNILIPTVIFCAIGSGLIKSVMASIGSDMAVKYWTYPSVFFNMYYWSLNVGSLISFAAITFIQQNVSKFYGFLAPGICLFLSFVLFLLGLPYYVVVPKSSKSTLNLVYRVYFEAFQKKFSKKKNLSEKVTNTATDDPINSTTQASFKTNDINTFYQQRADYPSLNAGYFNDSDNSSDETSTIVETTMSESTSDILFLDRSKIRFGGKFSEDDVEDVRKFSTTLILIAFIIPYWLLYFQMETTYMKQGFQLNSGVTISSKNLIIPAAWLSMIDILTIMFLLPILVRFVYPYLRKKNLYPDFIFRIVFGMILAVISMIAAGILQIYVDNDIANNRTITRLIGGTYFNQSNISIYSQVPQYFIIGISESQTIVAGLELACTQVPTSMQAVTNGIFWFFSGIGSFLGTALLSFSNLINKEDKNHFYYFFVLAIIQTVFILLLLPWIWKIRRNKKIHVITTSSTLTN</sequence>
<evidence type="ECO:0000313" key="8">
    <source>
        <dbReference type="EMBL" id="AKN21491.1"/>
    </source>
</evidence>
<keyword evidence="4" id="KW-0813">Transport</keyword>
<protein>
    <submittedName>
        <fullName evidence="8">Slc15a-5</fullName>
    </submittedName>
</protein>
<feature type="transmembrane region" description="Helical" evidence="7">
    <location>
        <begin position="198"/>
        <end position="224"/>
    </location>
</feature>
<dbReference type="EMBL" id="KT163541">
    <property type="protein sequence ID" value="AKN21491.1"/>
    <property type="molecule type" value="mRNA"/>
</dbReference>
<gene>
    <name evidence="8" type="primary">slc15a-5</name>
</gene>
<evidence type="ECO:0000256" key="4">
    <source>
        <dbReference type="ARBA" id="ARBA00022856"/>
    </source>
</evidence>
<dbReference type="PANTHER" id="PTHR11654">
    <property type="entry name" value="OLIGOPEPTIDE TRANSPORTER-RELATED"/>
    <property type="match status" value="1"/>
</dbReference>
<dbReference type="GO" id="GO:0016020">
    <property type="term" value="C:membrane"/>
    <property type="evidence" value="ECO:0007669"/>
    <property type="project" value="UniProtKB-SubCell"/>
</dbReference>
<feature type="transmembrane region" description="Helical" evidence="7">
    <location>
        <begin position="81"/>
        <end position="98"/>
    </location>
</feature>
<dbReference type="GO" id="GO:0022857">
    <property type="term" value="F:transmembrane transporter activity"/>
    <property type="evidence" value="ECO:0007669"/>
    <property type="project" value="InterPro"/>
</dbReference>
<dbReference type="OrthoDB" id="8904098at2759"/>
<accession>A0A0H3YIZ0</accession>
<evidence type="ECO:0000256" key="6">
    <source>
        <dbReference type="ARBA" id="ARBA00023136"/>
    </source>
</evidence>
<feature type="transmembrane region" description="Helical" evidence="7">
    <location>
        <begin position="348"/>
        <end position="368"/>
    </location>
</feature>
<proteinExistence type="evidence at transcript level"/>